<dbReference type="GO" id="GO:0006351">
    <property type="term" value="P:DNA-templated transcription"/>
    <property type="evidence" value="ECO:0007669"/>
    <property type="project" value="TreeGrafter"/>
</dbReference>
<keyword evidence="4" id="KW-0804">Transcription</keyword>
<dbReference type="Gene3D" id="3.40.190.290">
    <property type="match status" value="1"/>
</dbReference>
<dbReference type="InterPro" id="IPR036388">
    <property type="entry name" value="WH-like_DNA-bd_sf"/>
</dbReference>
<evidence type="ECO:0000256" key="4">
    <source>
        <dbReference type="ARBA" id="ARBA00023163"/>
    </source>
</evidence>
<evidence type="ECO:0000256" key="1">
    <source>
        <dbReference type="ARBA" id="ARBA00009437"/>
    </source>
</evidence>
<feature type="domain" description="HTH lysR-type" evidence="8">
    <location>
        <begin position="7"/>
        <end position="63"/>
    </location>
</feature>
<dbReference type="PANTHER" id="PTHR30537:SF1">
    <property type="entry name" value="HTH-TYPE TRANSCRIPTIONAL REGULATOR PGRR"/>
    <property type="match status" value="1"/>
</dbReference>
<dbReference type="EMBL" id="NAOO01000033">
    <property type="protein sequence ID" value="RFB86754.1"/>
    <property type="molecule type" value="Genomic_DNA"/>
</dbReference>
<keyword evidence="3" id="KW-0238">DNA-binding</keyword>
<evidence type="ECO:0000256" key="6">
    <source>
        <dbReference type="ARBA" id="ARBA00067332"/>
    </source>
</evidence>
<dbReference type="Gene3D" id="1.10.10.10">
    <property type="entry name" value="Winged helix-like DNA-binding domain superfamily/Winged helix DNA-binding domain"/>
    <property type="match status" value="1"/>
</dbReference>
<dbReference type="InterPro" id="IPR058163">
    <property type="entry name" value="LysR-type_TF_proteobact-type"/>
</dbReference>
<evidence type="ECO:0000256" key="3">
    <source>
        <dbReference type="ARBA" id="ARBA00023125"/>
    </source>
</evidence>
<reference evidence="9 10" key="1">
    <citation type="submission" date="2017-03" db="EMBL/GenBank/DDBJ databases">
        <title>Genome analysis of Rhizobial strains effectives or ineffectives for nitrogen fixation isolated from bean seeds.</title>
        <authorList>
            <person name="Peralta H."/>
            <person name="Aguilar-Vera A."/>
            <person name="Mora Y."/>
            <person name="Vargas-Lagunas C."/>
            <person name="Girard L."/>
            <person name="Mora J."/>
        </authorList>
    </citation>
    <scope>NUCLEOTIDE SEQUENCE [LARGE SCALE GENOMIC DNA]</scope>
    <source>
        <strain evidence="9 10">CCGM5</strain>
    </source>
</reference>
<dbReference type="InterPro" id="IPR005119">
    <property type="entry name" value="LysR_subst-bd"/>
</dbReference>
<dbReference type="RefSeq" id="WP_054185524.1">
    <property type="nucleotide sequence ID" value="NZ_KZ859527.1"/>
</dbReference>
<protein>
    <recommendedName>
        <fullName evidence="6">HTH-type transcriptional regulator TtuA</fullName>
    </recommendedName>
    <alternativeName>
        <fullName evidence="7">Tartrate utilization transcriptional regulator</fullName>
    </alternativeName>
</protein>
<dbReference type="SUPFAM" id="SSF46785">
    <property type="entry name" value="Winged helix' DNA-binding domain"/>
    <property type="match status" value="1"/>
</dbReference>
<organism evidence="9 10">
    <name type="scientific">Rhizobium leguminosarum bv. trifolii</name>
    <dbReference type="NCBI Taxonomy" id="386"/>
    <lineage>
        <taxon>Bacteria</taxon>
        <taxon>Pseudomonadati</taxon>
        <taxon>Pseudomonadota</taxon>
        <taxon>Alphaproteobacteria</taxon>
        <taxon>Hyphomicrobiales</taxon>
        <taxon>Rhizobiaceae</taxon>
        <taxon>Rhizobium/Agrobacterium group</taxon>
        <taxon>Rhizobium</taxon>
    </lineage>
</organism>
<dbReference type="Pfam" id="PF00126">
    <property type="entry name" value="HTH_1"/>
    <property type="match status" value="1"/>
</dbReference>
<evidence type="ECO:0000259" key="8">
    <source>
        <dbReference type="PROSITE" id="PS50931"/>
    </source>
</evidence>
<comment type="similarity">
    <text evidence="1">Belongs to the LysR transcriptional regulatory family.</text>
</comment>
<evidence type="ECO:0000313" key="10">
    <source>
        <dbReference type="Proteomes" id="UP000256748"/>
    </source>
</evidence>
<dbReference type="GO" id="GO:0043565">
    <property type="term" value="F:sequence-specific DNA binding"/>
    <property type="evidence" value="ECO:0007669"/>
    <property type="project" value="TreeGrafter"/>
</dbReference>
<comment type="caution">
    <text evidence="9">The sequence shown here is derived from an EMBL/GenBank/DDBJ whole genome shotgun (WGS) entry which is preliminary data.</text>
</comment>
<dbReference type="GO" id="GO:0003700">
    <property type="term" value="F:DNA-binding transcription factor activity"/>
    <property type="evidence" value="ECO:0007669"/>
    <property type="project" value="InterPro"/>
</dbReference>
<dbReference type="PROSITE" id="PS50931">
    <property type="entry name" value="HTH_LYSR"/>
    <property type="match status" value="1"/>
</dbReference>
<evidence type="ECO:0000313" key="9">
    <source>
        <dbReference type="EMBL" id="RFB86754.1"/>
    </source>
</evidence>
<dbReference type="Pfam" id="PF03466">
    <property type="entry name" value="LysR_substrate"/>
    <property type="match status" value="1"/>
</dbReference>
<dbReference type="Proteomes" id="UP000256748">
    <property type="component" value="Unassembled WGS sequence"/>
</dbReference>
<evidence type="ECO:0000256" key="7">
    <source>
        <dbReference type="ARBA" id="ARBA00083243"/>
    </source>
</evidence>
<keyword evidence="2" id="KW-0805">Transcription regulation</keyword>
<dbReference type="SUPFAM" id="SSF53850">
    <property type="entry name" value="Periplasmic binding protein-like II"/>
    <property type="match status" value="1"/>
</dbReference>
<dbReference type="PANTHER" id="PTHR30537">
    <property type="entry name" value="HTH-TYPE TRANSCRIPTIONAL REGULATOR"/>
    <property type="match status" value="1"/>
</dbReference>
<dbReference type="CDD" id="cd08474">
    <property type="entry name" value="PBP2_CrgA_like_5"/>
    <property type="match status" value="1"/>
</dbReference>
<evidence type="ECO:0000256" key="5">
    <source>
        <dbReference type="ARBA" id="ARBA00054626"/>
    </source>
</evidence>
<name>A0A3E1B6J1_RHILT</name>
<dbReference type="AlphaFoldDB" id="A0A3E1B6J1"/>
<sequence>MVSTRADLADLETFVAIARAGGFRKAAALRGVSGSALSHSIRGLEARLGVRLFHRTSRSISLTAAGEVLLAELEPRFLGIQAAMDLLDSFRSGPTGRVRVTTLRDAAELLIAPRLHSFRKSYPDVEVEVSVEDRFIDMVAEGFDAGIRYGGTVPEGMIASRLSTELEWIVVGSPAYLNERGRPARPEDLLTHECIRIRTGTDHLCKWELGDGDRMVALDVPGLLTLGDSELSIRMAEEGGGLFYCLRARVEDKLAAGLLEVVLPDWSSTGPGFHAYYVSHRQVPSALRTFLDHLKAPVADGRPHGTVLAAEV</sequence>
<dbReference type="InterPro" id="IPR036390">
    <property type="entry name" value="WH_DNA-bd_sf"/>
</dbReference>
<proteinExistence type="inferred from homology"/>
<dbReference type="FunFam" id="1.10.10.10:FF:000001">
    <property type="entry name" value="LysR family transcriptional regulator"/>
    <property type="match status" value="1"/>
</dbReference>
<comment type="function">
    <text evidence="5">Transcriptional regulator of the ttuABCDE tartrate utilization operon.</text>
</comment>
<accession>A0A3E1B6J1</accession>
<dbReference type="InterPro" id="IPR000847">
    <property type="entry name" value="LysR_HTH_N"/>
</dbReference>
<gene>
    <name evidence="9" type="ORF">B5K10_24760</name>
</gene>
<evidence type="ECO:0000256" key="2">
    <source>
        <dbReference type="ARBA" id="ARBA00023015"/>
    </source>
</evidence>